<dbReference type="PhylomeDB" id="A0A0A2K348"/>
<protein>
    <recommendedName>
        <fullName evidence="2">DUF7136 domain-containing protein</fullName>
    </recommendedName>
</protein>
<dbReference type="Proteomes" id="UP000030143">
    <property type="component" value="Unassembled WGS sequence"/>
</dbReference>
<dbReference type="EMBL" id="JQFZ01000111">
    <property type="protein sequence ID" value="KGO58767.1"/>
    <property type="molecule type" value="Genomic_DNA"/>
</dbReference>
<dbReference type="Pfam" id="PF23584">
    <property type="entry name" value="DUF7136"/>
    <property type="match status" value="1"/>
</dbReference>
<organism evidence="3 4">
    <name type="scientific">Penicillium expansum</name>
    <name type="common">Blue mold rot fungus</name>
    <dbReference type="NCBI Taxonomy" id="27334"/>
    <lineage>
        <taxon>Eukaryota</taxon>
        <taxon>Fungi</taxon>
        <taxon>Dikarya</taxon>
        <taxon>Ascomycota</taxon>
        <taxon>Pezizomycotina</taxon>
        <taxon>Eurotiomycetes</taxon>
        <taxon>Eurotiomycetidae</taxon>
        <taxon>Eurotiales</taxon>
        <taxon>Aspergillaceae</taxon>
        <taxon>Penicillium</taxon>
    </lineage>
</organism>
<accession>A0A0A2K348</accession>
<sequence length="244" mass="25840">MSYIANPGIFEVDLVFPRNTTYTPQALMPIVWALQNPSMAPPLASSITWNLWEGNNHSSPGSVGGGLIELLEEITSSEQLISKFFNTIAYPDGHWTLTWTLEIFNCTQYTGQSHSLKKTGSTVFTISKSGQEPDLVAATAADQCSAMEAYAFNVTSFGDACGHLGQTPNTSPCAVNMSSSAASSLYASATAAACAPNASLNANVTCPTSTSKSSADNPASRSHMATVPVLLMLLVTVTNLIYLR</sequence>
<evidence type="ECO:0000256" key="1">
    <source>
        <dbReference type="SAM" id="Phobius"/>
    </source>
</evidence>
<evidence type="ECO:0000313" key="3">
    <source>
        <dbReference type="EMBL" id="KGO58767.1"/>
    </source>
</evidence>
<dbReference type="GeneID" id="27681835"/>
<evidence type="ECO:0000313" key="4">
    <source>
        <dbReference type="Proteomes" id="UP000030143"/>
    </source>
</evidence>
<keyword evidence="1" id="KW-0472">Membrane</keyword>
<dbReference type="VEuPathDB" id="FungiDB:PEXP_069680"/>
<feature type="domain" description="DUF7136" evidence="2">
    <location>
        <begin position="6"/>
        <end position="206"/>
    </location>
</feature>
<keyword evidence="1" id="KW-1133">Transmembrane helix</keyword>
<gene>
    <name evidence="3" type="ORF">PEX2_091450</name>
</gene>
<comment type="caution">
    <text evidence="3">The sequence shown here is derived from an EMBL/GenBank/DDBJ whole genome shotgun (WGS) entry which is preliminary data.</text>
</comment>
<dbReference type="RefSeq" id="XP_016600131.1">
    <property type="nucleotide sequence ID" value="XM_016746415.1"/>
</dbReference>
<dbReference type="HOGENOM" id="CLU_058866_1_0_1"/>
<evidence type="ECO:0000259" key="2">
    <source>
        <dbReference type="Pfam" id="PF23584"/>
    </source>
</evidence>
<feature type="transmembrane region" description="Helical" evidence="1">
    <location>
        <begin position="224"/>
        <end position="243"/>
    </location>
</feature>
<proteinExistence type="predicted"/>
<keyword evidence="1" id="KW-0812">Transmembrane</keyword>
<dbReference type="AlphaFoldDB" id="A0A0A2K348"/>
<keyword evidence="4" id="KW-1185">Reference proteome</keyword>
<reference evidence="3 4" key="1">
    <citation type="journal article" date="2015" name="Mol. Plant Microbe Interact.">
        <title>Genome, transcriptome, and functional analyses of Penicillium expansum provide new insights into secondary metabolism and pathogenicity.</title>
        <authorList>
            <person name="Ballester A.R."/>
            <person name="Marcet-Houben M."/>
            <person name="Levin E."/>
            <person name="Sela N."/>
            <person name="Selma-Lazaro C."/>
            <person name="Carmona L."/>
            <person name="Wisniewski M."/>
            <person name="Droby S."/>
            <person name="Gonzalez-Candelas L."/>
            <person name="Gabaldon T."/>
        </authorList>
    </citation>
    <scope>NUCLEOTIDE SEQUENCE [LARGE SCALE GENOMIC DNA]</scope>
    <source>
        <strain evidence="3 4">MD-8</strain>
    </source>
</reference>
<dbReference type="OrthoDB" id="4490227at2759"/>
<name>A0A0A2K348_PENEN</name>
<dbReference type="InterPro" id="IPR055560">
    <property type="entry name" value="DUF7136"/>
</dbReference>